<name>A0ACC2FAU5_DALPE</name>
<protein>
    <submittedName>
        <fullName evidence="1">Uncharacterized protein</fullName>
    </submittedName>
</protein>
<reference evidence="1" key="1">
    <citation type="submission" date="2021-05" db="EMBL/GenBank/DDBJ databases">
        <authorList>
            <person name="Pan Q."/>
            <person name="Jouanno E."/>
            <person name="Zahm M."/>
            <person name="Klopp C."/>
            <person name="Cabau C."/>
            <person name="Louis A."/>
            <person name="Berthelot C."/>
            <person name="Parey E."/>
            <person name="Roest Crollius H."/>
            <person name="Montfort J."/>
            <person name="Robinson-Rechavi M."/>
            <person name="Bouchez O."/>
            <person name="Lampietro C."/>
            <person name="Lopez Roques C."/>
            <person name="Donnadieu C."/>
            <person name="Postlethwait J."/>
            <person name="Bobe J."/>
            <person name="Dillon D."/>
            <person name="Chandos A."/>
            <person name="von Hippel F."/>
            <person name="Guiguen Y."/>
        </authorList>
    </citation>
    <scope>NUCLEOTIDE SEQUENCE</scope>
    <source>
        <strain evidence="1">YG-Jan2019</strain>
    </source>
</reference>
<gene>
    <name evidence="1" type="ORF">DPEC_G00324120</name>
</gene>
<sequence>MDNTVEGAVLRCRRCRKSFLDTTCLHPMKANDGAASAGMCTVWHITVETLPEWILKSVHQSQWTVGKLICEKCGARLGGFNFRKNAKCPCGQESIMHLSKSRVDQDHGRSIHVVTGPKIRGRGGPCSLEAEPGGAGQVCEQDKSEGGLIGSTISFMPRLNTASRRVRTSLATHSQSDDISANQSGLFSATCIVSHRASVARGRLEPSSSLVDENKGGTEHMSHTPPPAAPTGRSPTCPSPRIREGSTLISSEQREHSGETVQLGDLPPGLTPLTVRRTDVSVMSEEEVHEEGSWGTQREPQARPVVPEGLSKREKNRLKSQRRKQRKKERWIYSQEQTLTATLTEEEEDKEAYTCSVCLDVYFSPYSCQPCGHIFCEPCLRTLAKNRTTNTPCPLCRTLISQTLFEKELNQTAEALFPKVYRSRKHNFQNAKCAKWPLPNCQKHLRVFWGYQRQAASRWRWHFPPAGFTLDALDLSDMRAWLFDIDLIIMYIQSVNWILTLLVLCFLAYVFFS</sequence>
<dbReference type="Proteomes" id="UP001157502">
    <property type="component" value="Chromosome 31"/>
</dbReference>
<comment type="caution">
    <text evidence="1">The sequence shown here is derived from an EMBL/GenBank/DDBJ whole genome shotgun (WGS) entry which is preliminary data.</text>
</comment>
<dbReference type="EMBL" id="CM055758">
    <property type="protein sequence ID" value="KAJ7988492.1"/>
    <property type="molecule type" value="Genomic_DNA"/>
</dbReference>
<proteinExistence type="predicted"/>
<keyword evidence="2" id="KW-1185">Reference proteome</keyword>
<accession>A0ACC2FAU5</accession>
<evidence type="ECO:0000313" key="1">
    <source>
        <dbReference type="EMBL" id="KAJ7988492.1"/>
    </source>
</evidence>
<evidence type="ECO:0000313" key="2">
    <source>
        <dbReference type="Proteomes" id="UP001157502"/>
    </source>
</evidence>
<organism evidence="1 2">
    <name type="scientific">Dallia pectoralis</name>
    <name type="common">Alaska blackfish</name>
    <dbReference type="NCBI Taxonomy" id="75939"/>
    <lineage>
        <taxon>Eukaryota</taxon>
        <taxon>Metazoa</taxon>
        <taxon>Chordata</taxon>
        <taxon>Craniata</taxon>
        <taxon>Vertebrata</taxon>
        <taxon>Euteleostomi</taxon>
        <taxon>Actinopterygii</taxon>
        <taxon>Neopterygii</taxon>
        <taxon>Teleostei</taxon>
        <taxon>Protacanthopterygii</taxon>
        <taxon>Esociformes</taxon>
        <taxon>Umbridae</taxon>
        <taxon>Dallia</taxon>
    </lineage>
</organism>